<feature type="chain" id="PRO_5003072253" evidence="2">
    <location>
        <begin position="19"/>
        <end position="347"/>
    </location>
</feature>
<gene>
    <name evidence="4" type="ORF">GSTUM_00003552001</name>
</gene>
<reference evidence="6 7" key="2">
    <citation type="journal article" date="2017" name="Sci. Rep.">
        <title>A family of archaea-like carboxylesterases preferentially expressed in the symbiotic phase of the mychorrizal fungus Tuber melanosporum.</title>
        <authorList>
            <person name="Cavazzini D."/>
            <person name="Grossi G."/>
            <person name="Levati E."/>
            <person name="Vallese F."/>
            <person name="Montanini B."/>
            <person name="Bolchi A."/>
            <person name="Zanotti G."/>
            <person name="Ottonello S."/>
        </authorList>
    </citation>
    <scope>X-RAY CRYSTALLOGRAPHY (2.14 ANGSTROMS)</scope>
</reference>
<accession>D5GA36</accession>
<dbReference type="PDBsum" id="5MIF"/>
<dbReference type="EMBL" id="FN430071">
    <property type="protein sequence ID" value="CAZ81379.1"/>
    <property type="molecule type" value="Genomic_DNA"/>
</dbReference>
<feature type="domain" description="Alpha/beta hydrolase fold-3" evidence="3">
    <location>
        <begin position="113"/>
        <end position="320"/>
    </location>
</feature>
<dbReference type="HOGENOM" id="CLU_012494_6_0_1"/>
<evidence type="ECO:0007829" key="6">
    <source>
        <dbReference type="PDB" id="5MIF"/>
    </source>
</evidence>
<dbReference type="GO" id="GO:0016787">
    <property type="term" value="F:hydrolase activity"/>
    <property type="evidence" value="ECO:0007669"/>
    <property type="project" value="UniProtKB-KW"/>
</dbReference>
<dbReference type="InterPro" id="IPR029058">
    <property type="entry name" value="AB_hydrolase_fold"/>
</dbReference>
<dbReference type="InterPro" id="IPR013094">
    <property type="entry name" value="AB_hydrolase_3"/>
</dbReference>
<feature type="signal peptide" evidence="2">
    <location>
        <begin position="1"/>
        <end position="18"/>
    </location>
</feature>
<dbReference type="PANTHER" id="PTHR48081:SF8">
    <property type="entry name" value="ALPHA_BETA HYDROLASE FOLD-3 DOMAIN-CONTAINING PROTEIN-RELATED"/>
    <property type="match status" value="1"/>
</dbReference>
<dbReference type="PDB" id="5MII">
    <property type="method" value="X-ray"/>
    <property type="resolution" value="2.37 A"/>
    <property type="chains" value="A/B/C/D=1-347"/>
</dbReference>
<dbReference type="GeneID" id="9187077"/>
<dbReference type="Gene3D" id="3.40.50.1820">
    <property type="entry name" value="alpha/beta hydrolase"/>
    <property type="match status" value="1"/>
</dbReference>
<dbReference type="PDB" id="5MIF">
    <property type="method" value="X-ray"/>
    <property type="resolution" value="2.14 A"/>
    <property type="chains" value="A/B/C/D=1-347"/>
</dbReference>
<proteinExistence type="evidence at protein level"/>
<keyword evidence="2" id="KW-0732">Signal</keyword>
<dbReference type="AlphaFoldDB" id="D5GA36"/>
<evidence type="ECO:0000256" key="1">
    <source>
        <dbReference type="ARBA" id="ARBA00022801"/>
    </source>
</evidence>
<dbReference type="KEGG" id="tml:GSTUM_00003552001"/>
<dbReference type="InterPro" id="IPR050300">
    <property type="entry name" value="GDXG_lipolytic_enzyme"/>
</dbReference>
<dbReference type="eggNOG" id="KOG1515">
    <property type="taxonomic scope" value="Eukaryota"/>
</dbReference>
<dbReference type="PANTHER" id="PTHR48081">
    <property type="entry name" value="AB HYDROLASE SUPERFAMILY PROTEIN C4A8.06C"/>
    <property type="match status" value="1"/>
</dbReference>
<protein>
    <submittedName>
        <fullName evidence="4">(Perigord truffle) hypothetical protein</fullName>
    </submittedName>
</protein>
<keyword evidence="6 7" id="KW-0002">3D-structure</keyword>
<dbReference type="RefSeq" id="XP_002837188.1">
    <property type="nucleotide sequence ID" value="XM_002837142.1"/>
</dbReference>
<dbReference type="STRING" id="656061.D5GA36"/>
<dbReference type="SUPFAM" id="SSF53474">
    <property type="entry name" value="alpha/beta-Hydrolases"/>
    <property type="match status" value="1"/>
</dbReference>
<dbReference type="Pfam" id="PF07859">
    <property type="entry name" value="Abhydrolase_3"/>
    <property type="match status" value="1"/>
</dbReference>
<name>D5GA36_TUBMM</name>
<dbReference type="PDBsum" id="5MII"/>
<dbReference type="OMA" id="DHQEVKP"/>
<evidence type="ECO:0000313" key="4">
    <source>
        <dbReference type="EMBL" id="CAZ81379.1"/>
    </source>
</evidence>
<sequence>MRFTILSVLAFSLPLVLAETPAPSCPVTNVTTPQLDPITQAYADAISSRPSLFAFPLPEIRDGYQSNVSDPSTEFTTKILSLPVGPTGNVTAYLYKPVSGEREKGKDLLPVIAYFHGGGWVFGGPKSYRGLITNLIRESGAAVFFVDYTLTPKVAYPVPNEQCYAAVQWLLEHGEKLGVDPTNMGFGGDSAGGELSSSVSLLSIKRKTPLPKFQVLIYPATDLACESATFKEFPNGPGLTTDEIRFAASLFTPDPKSRLEDVASPGRASDEDLAKFPETLIVVAEVDPIRQQGEDFGRRLQKLGVRAAIIRVLGTIHGFASIDVLSEAPGAKATIELIGYKFKKALH</sequence>
<dbReference type="InParanoid" id="D5GA36"/>
<evidence type="ECO:0000313" key="5">
    <source>
        <dbReference type="Proteomes" id="UP000006911"/>
    </source>
</evidence>
<reference evidence="4 5" key="1">
    <citation type="journal article" date="2010" name="Nature">
        <title>Perigord black truffle genome uncovers evolutionary origins and mechanisms of symbiosis.</title>
        <authorList>
            <person name="Martin F."/>
            <person name="Kohler A."/>
            <person name="Murat C."/>
            <person name="Balestrini R."/>
            <person name="Coutinho P.M."/>
            <person name="Jaillon O."/>
            <person name="Montanini B."/>
            <person name="Morin E."/>
            <person name="Noel B."/>
            <person name="Percudani R."/>
            <person name="Porcel B."/>
            <person name="Rubini A."/>
            <person name="Amicucci A."/>
            <person name="Amselem J."/>
            <person name="Anthouard V."/>
            <person name="Arcioni S."/>
            <person name="Artiguenave F."/>
            <person name="Aury J.M."/>
            <person name="Ballario P."/>
            <person name="Bolchi A."/>
            <person name="Brenna A."/>
            <person name="Brun A."/>
            <person name="Buee M."/>
            <person name="Cantarel B."/>
            <person name="Chevalier G."/>
            <person name="Couloux A."/>
            <person name="Da Silva C."/>
            <person name="Denoeud F."/>
            <person name="Duplessis S."/>
            <person name="Ghignone S."/>
            <person name="Hilselberger B."/>
            <person name="Iotti M."/>
            <person name="Marcais B."/>
            <person name="Mello A."/>
            <person name="Miranda M."/>
            <person name="Pacioni G."/>
            <person name="Quesneville H."/>
            <person name="Riccioni C."/>
            <person name="Ruotolo R."/>
            <person name="Splivallo R."/>
            <person name="Stocchi V."/>
            <person name="Tisserant E."/>
            <person name="Viscomi A.R."/>
            <person name="Zambonelli A."/>
            <person name="Zampieri E."/>
            <person name="Henrissat B."/>
            <person name="Lebrun M.H."/>
            <person name="Paolocci F."/>
            <person name="Bonfante P."/>
            <person name="Ottonello S."/>
            <person name="Wincker P."/>
        </authorList>
    </citation>
    <scope>NUCLEOTIDE SEQUENCE [LARGE SCALE GENOMIC DNA]</scope>
    <source>
        <strain evidence="4 5">Mel28</strain>
    </source>
</reference>
<dbReference type="ESTHER" id="tubmm-TmEst2">
    <property type="family name" value="Hormone-sensitive_lipase_like"/>
</dbReference>
<evidence type="ECO:0007829" key="7">
    <source>
        <dbReference type="PDB" id="5MII"/>
    </source>
</evidence>
<evidence type="ECO:0000259" key="3">
    <source>
        <dbReference type="Pfam" id="PF07859"/>
    </source>
</evidence>
<keyword evidence="1" id="KW-0378">Hydrolase</keyword>
<keyword evidence="5" id="KW-1185">Reference proteome</keyword>
<dbReference type="SMR" id="D5GA36"/>
<organism evidence="4 5">
    <name type="scientific">Tuber melanosporum (strain Mel28)</name>
    <name type="common">Perigord black truffle</name>
    <dbReference type="NCBI Taxonomy" id="656061"/>
    <lineage>
        <taxon>Eukaryota</taxon>
        <taxon>Fungi</taxon>
        <taxon>Dikarya</taxon>
        <taxon>Ascomycota</taxon>
        <taxon>Pezizomycotina</taxon>
        <taxon>Pezizomycetes</taxon>
        <taxon>Pezizales</taxon>
        <taxon>Tuberaceae</taxon>
        <taxon>Tuber</taxon>
    </lineage>
</organism>
<evidence type="ECO:0000256" key="2">
    <source>
        <dbReference type="SAM" id="SignalP"/>
    </source>
</evidence>
<dbReference type="Proteomes" id="UP000006911">
    <property type="component" value="Unassembled WGS sequence"/>
</dbReference>